<evidence type="ECO:0000256" key="3">
    <source>
        <dbReference type="ARBA" id="ARBA00023110"/>
    </source>
</evidence>
<keyword evidence="8" id="KW-1185">Reference proteome</keyword>
<sequence length="276" mass="30347">MKNSLRLIPSLSILLSSCMILGAANSQTNDDWRTLDPANTLIIESSKGRIIIEMRPEMAAKAVERIKLLTREKIYDGLQFHRVIPKFVAQTGNPNNKDGGGTSYPNLPPEMIFRLNTSLIATFASKSSDAASGFLGSVPFQSLPINEANKNSQTPLRSWGAHCLGSAGMGRNEARDSANSELYFMLDATRRLDRDYTVFGRVVIGTDVLLKLAHGEPPAQPDIMKSVRVLADLPVAERPKVRIASVQVINRIIEKTRQERGADFSICDITIPAKVE</sequence>
<organism evidence="7 8">
    <name type="scientific">Undibacterium amnicola</name>
    <dbReference type="NCBI Taxonomy" id="1834038"/>
    <lineage>
        <taxon>Bacteria</taxon>
        <taxon>Pseudomonadati</taxon>
        <taxon>Pseudomonadota</taxon>
        <taxon>Betaproteobacteria</taxon>
        <taxon>Burkholderiales</taxon>
        <taxon>Oxalobacteraceae</taxon>
        <taxon>Undibacterium</taxon>
    </lineage>
</organism>
<evidence type="ECO:0000259" key="6">
    <source>
        <dbReference type="PROSITE" id="PS50072"/>
    </source>
</evidence>
<evidence type="ECO:0000256" key="2">
    <source>
        <dbReference type="ARBA" id="ARBA00013194"/>
    </source>
</evidence>
<dbReference type="CDD" id="cd00317">
    <property type="entry name" value="cyclophilin"/>
    <property type="match status" value="1"/>
</dbReference>
<keyword evidence="5" id="KW-0732">Signal</keyword>
<dbReference type="PROSITE" id="PS00170">
    <property type="entry name" value="CSA_PPIASE_1"/>
    <property type="match status" value="1"/>
</dbReference>
<gene>
    <name evidence="7" type="ORF">H8K33_17175</name>
</gene>
<dbReference type="SUPFAM" id="SSF50891">
    <property type="entry name" value="Cyclophilin-like"/>
    <property type="match status" value="1"/>
</dbReference>
<dbReference type="EC" id="5.2.1.8" evidence="2"/>
<comment type="similarity">
    <text evidence="1">Belongs to the cyclophilin-type PPIase family.</text>
</comment>
<dbReference type="PROSITE" id="PS50072">
    <property type="entry name" value="CSA_PPIASE_2"/>
    <property type="match status" value="1"/>
</dbReference>
<evidence type="ECO:0000256" key="5">
    <source>
        <dbReference type="SAM" id="SignalP"/>
    </source>
</evidence>
<dbReference type="PANTHER" id="PTHR45625:SF4">
    <property type="entry name" value="PEPTIDYLPROLYL ISOMERASE DOMAIN AND WD REPEAT-CONTAINING PROTEIN 1"/>
    <property type="match status" value="1"/>
</dbReference>
<evidence type="ECO:0000313" key="7">
    <source>
        <dbReference type="EMBL" id="MBC3833245.1"/>
    </source>
</evidence>
<dbReference type="GO" id="GO:0016853">
    <property type="term" value="F:isomerase activity"/>
    <property type="evidence" value="ECO:0007669"/>
    <property type="project" value="UniProtKB-KW"/>
</dbReference>
<dbReference type="Gene3D" id="2.40.100.10">
    <property type="entry name" value="Cyclophilin-like"/>
    <property type="match status" value="1"/>
</dbReference>
<evidence type="ECO:0000256" key="4">
    <source>
        <dbReference type="ARBA" id="ARBA00023235"/>
    </source>
</evidence>
<dbReference type="Pfam" id="PF00160">
    <property type="entry name" value="Pro_isomerase"/>
    <property type="match status" value="1"/>
</dbReference>
<dbReference type="RefSeq" id="WP_186892298.1">
    <property type="nucleotide sequence ID" value="NZ_JACOFU010000009.1"/>
</dbReference>
<dbReference type="EMBL" id="JACOFU010000009">
    <property type="protein sequence ID" value="MBC3833245.1"/>
    <property type="molecule type" value="Genomic_DNA"/>
</dbReference>
<dbReference type="InterPro" id="IPR002130">
    <property type="entry name" value="Cyclophilin-type_PPIase_dom"/>
</dbReference>
<dbReference type="PANTHER" id="PTHR45625">
    <property type="entry name" value="PEPTIDYL-PROLYL CIS-TRANS ISOMERASE-RELATED"/>
    <property type="match status" value="1"/>
</dbReference>
<dbReference type="InterPro" id="IPR020892">
    <property type="entry name" value="Cyclophilin-type_PPIase_CS"/>
</dbReference>
<proteinExistence type="inferred from homology"/>
<dbReference type="InterPro" id="IPR029000">
    <property type="entry name" value="Cyclophilin-like_dom_sf"/>
</dbReference>
<reference evidence="7 8" key="1">
    <citation type="submission" date="2020-08" db="EMBL/GenBank/DDBJ databases">
        <title>Novel species isolated from subtropical streams in China.</title>
        <authorList>
            <person name="Lu H."/>
        </authorList>
    </citation>
    <scope>NUCLEOTIDE SEQUENCE [LARGE SCALE GENOMIC DNA]</scope>
    <source>
        <strain evidence="7 8">KCTC 52442</strain>
    </source>
</reference>
<keyword evidence="3" id="KW-0697">Rotamase</keyword>
<evidence type="ECO:0000256" key="1">
    <source>
        <dbReference type="ARBA" id="ARBA00007365"/>
    </source>
</evidence>
<evidence type="ECO:0000313" key="8">
    <source>
        <dbReference type="Proteomes" id="UP000643610"/>
    </source>
</evidence>
<name>A0ABR6XUS7_9BURK</name>
<dbReference type="InterPro" id="IPR044666">
    <property type="entry name" value="Cyclophilin_A-like"/>
</dbReference>
<feature type="signal peptide" evidence="5">
    <location>
        <begin position="1"/>
        <end position="26"/>
    </location>
</feature>
<feature type="chain" id="PRO_5047444993" description="peptidylprolyl isomerase" evidence="5">
    <location>
        <begin position="27"/>
        <end position="276"/>
    </location>
</feature>
<protein>
    <recommendedName>
        <fullName evidence="2">peptidylprolyl isomerase</fullName>
        <ecNumber evidence="2">5.2.1.8</ecNumber>
    </recommendedName>
</protein>
<feature type="domain" description="PPIase cyclophilin-type" evidence="6">
    <location>
        <begin position="48"/>
        <end position="248"/>
    </location>
</feature>
<accession>A0ABR6XUS7</accession>
<dbReference type="Proteomes" id="UP000643610">
    <property type="component" value="Unassembled WGS sequence"/>
</dbReference>
<dbReference type="PROSITE" id="PS51257">
    <property type="entry name" value="PROKAR_LIPOPROTEIN"/>
    <property type="match status" value="1"/>
</dbReference>
<keyword evidence="4 7" id="KW-0413">Isomerase</keyword>
<comment type="caution">
    <text evidence="7">The sequence shown here is derived from an EMBL/GenBank/DDBJ whole genome shotgun (WGS) entry which is preliminary data.</text>
</comment>